<name>A0A7W6HIN6_9HYPH</name>
<comment type="caution">
    <text evidence="1">The sequence shown here is derived from an EMBL/GenBank/DDBJ whole genome shotgun (WGS) entry which is preliminary data.</text>
</comment>
<proteinExistence type="predicted"/>
<evidence type="ECO:0000313" key="1">
    <source>
        <dbReference type="EMBL" id="MBB4005919.1"/>
    </source>
</evidence>
<dbReference type="RefSeq" id="WP_162843857.1">
    <property type="nucleotide sequence ID" value="NZ_JACIED010000001.1"/>
</dbReference>
<accession>A0A7W6HIN6</accession>
<evidence type="ECO:0000313" key="2">
    <source>
        <dbReference type="Proteomes" id="UP000544107"/>
    </source>
</evidence>
<sequence length="55" mass="6363">MLEKQQASHDADDAEDGWSPWAKTLEEHQRFTFSKKWMADENHTCGILSLKLSIT</sequence>
<organism evidence="1 2">
    <name type="scientific">Allorhizobium taibaishanense</name>
    <dbReference type="NCBI Taxonomy" id="887144"/>
    <lineage>
        <taxon>Bacteria</taxon>
        <taxon>Pseudomonadati</taxon>
        <taxon>Pseudomonadota</taxon>
        <taxon>Alphaproteobacteria</taxon>
        <taxon>Hyphomicrobiales</taxon>
        <taxon>Rhizobiaceae</taxon>
        <taxon>Rhizobium/Agrobacterium group</taxon>
        <taxon>Allorhizobium</taxon>
    </lineage>
</organism>
<gene>
    <name evidence="1" type="ORF">GGQ71_000155</name>
</gene>
<dbReference type="AlphaFoldDB" id="A0A7W6HIN6"/>
<dbReference type="EMBL" id="JACIED010000001">
    <property type="protein sequence ID" value="MBB4005919.1"/>
    <property type="molecule type" value="Genomic_DNA"/>
</dbReference>
<reference evidence="1 2" key="1">
    <citation type="submission" date="2020-08" db="EMBL/GenBank/DDBJ databases">
        <title>Genomic Encyclopedia of Type Strains, Phase IV (KMG-IV): sequencing the most valuable type-strain genomes for metagenomic binning, comparative biology and taxonomic classification.</title>
        <authorList>
            <person name="Goeker M."/>
        </authorList>
    </citation>
    <scope>NUCLEOTIDE SEQUENCE [LARGE SCALE GENOMIC DNA]</scope>
    <source>
        <strain evidence="1 2">DSM 100021</strain>
    </source>
</reference>
<dbReference type="Proteomes" id="UP000544107">
    <property type="component" value="Unassembled WGS sequence"/>
</dbReference>
<protein>
    <submittedName>
        <fullName evidence="1">Uncharacterized protein</fullName>
    </submittedName>
</protein>